<organism evidence="1 2">
    <name type="scientific">Araneus ventricosus</name>
    <name type="common">Orbweaver spider</name>
    <name type="synonym">Epeira ventricosa</name>
    <dbReference type="NCBI Taxonomy" id="182803"/>
    <lineage>
        <taxon>Eukaryota</taxon>
        <taxon>Metazoa</taxon>
        <taxon>Ecdysozoa</taxon>
        <taxon>Arthropoda</taxon>
        <taxon>Chelicerata</taxon>
        <taxon>Arachnida</taxon>
        <taxon>Araneae</taxon>
        <taxon>Araneomorphae</taxon>
        <taxon>Entelegynae</taxon>
        <taxon>Araneoidea</taxon>
        <taxon>Araneidae</taxon>
        <taxon>Araneus</taxon>
    </lineage>
</organism>
<keyword evidence="2" id="KW-1185">Reference proteome</keyword>
<protein>
    <submittedName>
        <fullName evidence="1">Uncharacterized protein</fullName>
    </submittedName>
</protein>
<evidence type="ECO:0000313" key="2">
    <source>
        <dbReference type="Proteomes" id="UP000499080"/>
    </source>
</evidence>
<name>A0A4Y2PPX8_ARAVE</name>
<reference evidence="1 2" key="1">
    <citation type="journal article" date="2019" name="Sci. Rep.">
        <title>Orb-weaving spider Araneus ventricosus genome elucidates the spidroin gene catalogue.</title>
        <authorList>
            <person name="Kono N."/>
            <person name="Nakamura H."/>
            <person name="Ohtoshi R."/>
            <person name="Moran D.A.P."/>
            <person name="Shinohara A."/>
            <person name="Yoshida Y."/>
            <person name="Fujiwara M."/>
            <person name="Mori M."/>
            <person name="Tomita M."/>
            <person name="Arakawa K."/>
        </authorList>
    </citation>
    <scope>NUCLEOTIDE SEQUENCE [LARGE SCALE GENOMIC DNA]</scope>
</reference>
<gene>
    <name evidence="1" type="ORF">AVEN_164205_1</name>
</gene>
<dbReference type="InterPro" id="IPR036397">
    <property type="entry name" value="RNaseH_sf"/>
</dbReference>
<sequence>MIKHIPAEQLQQLCAHCCMRAWPFAYSADFALRDYHLFQHLKRFLIGKQFPSDDDVQTFITCWFRTQARISSTPVYRNWAHGMTHASISVILLFKGC</sequence>
<dbReference type="AlphaFoldDB" id="A0A4Y2PPX8"/>
<dbReference type="EMBL" id="BGPR01011793">
    <property type="protein sequence ID" value="GBN52983.1"/>
    <property type="molecule type" value="Genomic_DNA"/>
</dbReference>
<proteinExistence type="predicted"/>
<evidence type="ECO:0000313" key="1">
    <source>
        <dbReference type="EMBL" id="GBN52983.1"/>
    </source>
</evidence>
<dbReference type="OrthoDB" id="8190546at2759"/>
<dbReference type="Gene3D" id="3.30.420.10">
    <property type="entry name" value="Ribonuclease H-like superfamily/Ribonuclease H"/>
    <property type="match status" value="1"/>
</dbReference>
<dbReference type="GO" id="GO:0003676">
    <property type="term" value="F:nucleic acid binding"/>
    <property type="evidence" value="ECO:0007669"/>
    <property type="project" value="InterPro"/>
</dbReference>
<dbReference type="Proteomes" id="UP000499080">
    <property type="component" value="Unassembled WGS sequence"/>
</dbReference>
<comment type="caution">
    <text evidence="1">The sequence shown here is derived from an EMBL/GenBank/DDBJ whole genome shotgun (WGS) entry which is preliminary data.</text>
</comment>
<accession>A0A4Y2PPX8</accession>